<protein>
    <submittedName>
        <fullName evidence="4">Monosaccharide ABC transporter ATP-binding protein (CUT2 family)</fullName>
    </submittedName>
</protein>
<dbReference type="GO" id="GO:0005524">
    <property type="term" value="F:ATP binding"/>
    <property type="evidence" value="ECO:0007669"/>
    <property type="project" value="UniProtKB-KW"/>
</dbReference>
<evidence type="ECO:0000313" key="4">
    <source>
        <dbReference type="EMBL" id="TWH80510.1"/>
    </source>
</evidence>
<evidence type="ECO:0000256" key="1">
    <source>
        <dbReference type="ARBA" id="ARBA00022741"/>
    </source>
</evidence>
<dbReference type="CDD" id="cd03216">
    <property type="entry name" value="ABC_Carb_Monos_I"/>
    <property type="match status" value="1"/>
</dbReference>
<dbReference type="PANTHER" id="PTHR43790">
    <property type="entry name" value="CARBOHYDRATE TRANSPORT ATP-BINDING PROTEIN MG119-RELATED"/>
    <property type="match status" value="1"/>
</dbReference>
<name>A0A562JBM9_9FIRM</name>
<proteinExistence type="predicted"/>
<dbReference type="InterPro" id="IPR027417">
    <property type="entry name" value="P-loop_NTPase"/>
</dbReference>
<dbReference type="EMBL" id="VLKH01000004">
    <property type="protein sequence ID" value="TWH80510.1"/>
    <property type="molecule type" value="Genomic_DNA"/>
</dbReference>
<keyword evidence="1" id="KW-0547">Nucleotide-binding</keyword>
<dbReference type="Pfam" id="PF00005">
    <property type="entry name" value="ABC_tran"/>
    <property type="match status" value="2"/>
</dbReference>
<dbReference type="Proteomes" id="UP000315343">
    <property type="component" value="Unassembled WGS sequence"/>
</dbReference>
<dbReference type="InterPro" id="IPR003593">
    <property type="entry name" value="AAA+_ATPase"/>
</dbReference>
<evidence type="ECO:0000313" key="5">
    <source>
        <dbReference type="Proteomes" id="UP000315343"/>
    </source>
</evidence>
<evidence type="ECO:0000259" key="3">
    <source>
        <dbReference type="PROSITE" id="PS50893"/>
    </source>
</evidence>
<dbReference type="SUPFAM" id="SSF52540">
    <property type="entry name" value="P-loop containing nucleoside triphosphate hydrolases"/>
    <property type="match status" value="2"/>
</dbReference>
<comment type="caution">
    <text evidence="4">The sequence shown here is derived from an EMBL/GenBank/DDBJ whole genome shotgun (WGS) entry which is preliminary data.</text>
</comment>
<dbReference type="CDD" id="cd03215">
    <property type="entry name" value="ABC_Carb_Monos_II"/>
    <property type="match status" value="1"/>
</dbReference>
<keyword evidence="2 4" id="KW-0067">ATP-binding</keyword>
<gene>
    <name evidence="4" type="ORF">LY60_01772</name>
</gene>
<accession>A0A562JBM9</accession>
<dbReference type="PROSITE" id="PS50893">
    <property type="entry name" value="ABC_TRANSPORTER_2"/>
    <property type="match status" value="2"/>
</dbReference>
<organism evidence="4 5">
    <name type="scientific">Sedimentibacter saalensis</name>
    <dbReference type="NCBI Taxonomy" id="130788"/>
    <lineage>
        <taxon>Bacteria</taxon>
        <taxon>Bacillati</taxon>
        <taxon>Bacillota</taxon>
        <taxon>Tissierellia</taxon>
        <taxon>Sedimentibacter</taxon>
    </lineage>
</organism>
<dbReference type="Gene3D" id="3.40.50.300">
    <property type="entry name" value="P-loop containing nucleotide triphosphate hydrolases"/>
    <property type="match status" value="2"/>
</dbReference>
<dbReference type="AlphaFoldDB" id="A0A562JBM9"/>
<sequence>MSDNLLSLKHVSKEYSGNKVLKDINIELKKGEIHALIGENGAGKSTLMNILFGMPVIHTTGGFEGKIEIDGQEAHIKSPHDAMKYGIGMVHQEFMLIPGFTITENIKLNREITRKNPVSAVLGKRLESLDFKAMNEDARKALDTLDMNIDEFLPVAGLPVGHMQFIEIAREIDKTGIKILVFDEPTAVLAEAEAKNLLDAIRKLSQKGIGILFISHRLDEIVDVADKVTVLRDGEHVATKDIKDTNKFEIAQLMVGRKISIDRSESVNKKASDEIILSIKDLNVAMPGERVKGINLEVKKGEIVGIGGLAGQGKLGLANGLMGIYPSSGDIIFNGKTLSLNDPKAAIKSGLAFVSEDRKGIGLLLDESIELNIAFSAMQINNDFLNKLGPFRFKNSGKIRSHADKMIKDLDIRCTSPLQKVGRLSGGNQQKVCVARALSLNPTLLLVSEPTRGIDIGAKKLVLDLLKQLNTEYGMTIVMTSSELAELRAISDRIVIICEGKVEGVLSPEAPDAEFGLMMSGSKSHAEGSES</sequence>
<dbReference type="PROSITE" id="PS00211">
    <property type="entry name" value="ABC_TRANSPORTER_1"/>
    <property type="match status" value="1"/>
</dbReference>
<dbReference type="SMART" id="SM00382">
    <property type="entry name" value="AAA"/>
    <property type="match status" value="2"/>
</dbReference>
<dbReference type="PANTHER" id="PTHR43790:SF4">
    <property type="entry name" value="GUANOSINE IMPORT ATP-BINDING PROTEIN NUPO"/>
    <property type="match status" value="1"/>
</dbReference>
<dbReference type="InterPro" id="IPR050107">
    <property type="entry name" value="ABC_carbohydrate_import_ATPase"/>
</dbReference>
<feature type="domain" description="ABC transporter" evidence="3">
    <location>
        <begin position="262"/>
        <end position="524"/>
    </location>
</feature>
<reference evidence="4 5" key="1">
    <citation type="submission" date="2019-07" db="EMBL/GenBank/DDBJ databases">
        <title>Genomic Encyclopedia of Type Strains, Phase I: the one thousand microbial genomes (KMG-I) project.</title>
        <authorList>
            <person name="Kyrpides N."/>
        </authorList>
    </citation>
    <scope>NUCLEOTIDE SEQUENCE [LARGE SCALE GENOMIC DNA]</scope>
    <source>
        <strain evidence="4 5">DSM 13558</strain>
    </source>
</reference>
<feature type="domain" description="ABC transporter" evidence="3">
    <location>
        <begin position="6"/>
        <end position="258"/>
    </location>
</feature>
<evidence type="ECO:0000256" key="2">
    <source>
        <dbReference type="ARBA" id="ARBA00022840"/>
    </source>
</evidence>
<dbReference type="InterPro" id="IPR017871">
    <property type="entry name" value="ABC_transporter-like_CS"/>
</dbReference>
<dbReference type="InterPro" id="IPR003439">
    <property type="entry name" value="ABC_transporter-like_ATP-bd"/>
</dbReference>
<keyword evidence="5" id="KW-1185">Reference proteome</keyword>
<dbReference type="GO" id="GO:0016887">
    <property type="term" value="F:ATP hydrolysis activity"/>
    <property type="evidence" value="ECO:0007669"/>
    <property type="project" value="InterPro"/>
</dbReference>